<keyword evidence="3" id="KW-1185">Reference proteome</keyword>
<evidence type="ECO:0008006" key="4">
    <source>
        <dbReference type="Google" id="ProtNLM"/>
    </source>
</evidence>
<feature type="compositionally biased region" description="Low complexity" evidence="1">
    <location>
        <begin position="25"/>
        <end position="38"/>
    </location>
</feature>
<dbReference type="GeneID" id="39579515"/>
<dbReference type="PANTHER" id="PTHR35179:SF2">
    <property type="entry name" value="START DOMAIN-CONTAINING PROTEIN"/>
    <property type="match status" value="1"/>
</dbReference>
<evidence type="ECO:0000256" key="1">
    <source>
        <dbReference type="SAM" id="MobiDB-lite"/>
    </source>
</evidence>
<gene>
    <name evidence="2" type="ORF">SODALDRAFT_329776</name>
</gene>
<accession>A0A3N2PJ24</accession>
<organism evidence="2 3">
    <name type="scientific">Sodiomyces alkalinus (strain CBS 110278 / VKM F-3762 / F11)</name>
    <name type="common">Alkaliphilic filamentous fungus</name>
    <dbReference type="NCBI Taxonomy" id="1314773"/>
    <lineage>
        <taxon>Eukaryota</taxon>
        <taxon>Fungi</taxon>
        <taxon>Dikarya</taxon>
        <taxon>Ascomycota</taxon>
        <taxon>Pezizomycotina</taxon>
        <taxon>Sordariomycetes</taxon>
        <taxon>Hypocreomycetidae</taxon>
        <taxon>Glomerellales</taxon>
        <taxon>Plectosphaerellaceae</taxon>
        <taxon>Sodiomyces</taxon>
    </lineage>
</organism>
<feature type="compositionally biased region" description="Basic and acidic residues" evidence="1">
    <location>
        <begin position="301"/>
        <end position="319"/>
    </location>
</feature>
<dbReference type="AlphaFoldDB" id="A0A3N2PJ24"/>
<feature type="compositionally biased region" description="Basic and acidic residues" evidence="1">
    <location>
        <begin position="57"/>
        <end position="66"/>
    </location>
</feature>
<dbReference type="Proteomes" id="UP000272025">
    <property type="component" value="Unassembled WGS sequence"/>
</dbReference>
<dbReference type="EMBL" id="ML119069">
    <property type="protein sequence ID" value="ROT34525.1"/>
    <property type="molecule type" value="Genomic_DNA"/>
</dbReference>
<proteinExistence type="predicted"/>
<name>A0A3N2PJ24_SODAK</name>
<reference evidence="2 3" key="1">
    <citation type="journal article" date="2018" name="Mol. Ecol.">
        <title>The obligate alkalophilic soda-lake fungus Sodiomyces alkalinus has shifted to a protein diet.</title>
        <authorList>
            <person name="Grum-Grzhimaylo A.A."/>
            <person name="Falkoski D.L."/>
            <person name="van den Heuvel J."/>
            <person name="Valero-Jimenez C.A."/>
            <person name="Min B."/>
            <person name="Choi I.G."/>
            <person name="Lipzen A."/>
            <person name="Daum C.G."/>
            <person name="Aanen D.K."/>
            <person name="Tsang A."/>
            <person name="Henrissat B."/>
            <person name="Bilanenko E.N."/>
            <person name="de Vries R.P."/>
            <person name="van Kan J.A.L."/>
            <person name="Grigoriev I.V."/>
            <person name="Debets A.J.M."/>
        </authorList>
    </citation>
    <scope>NUCLEOTIDE SEQUENCE [LARGE SCALE GENOMIC DNA]</scope>
    <source>
        <strain evidence="2 3">F11</strain>
    </source>
</reference>
<dbReference type="PANTHER" id="PTHR35179">
    <property type="entry name" value="PROTEIN CBG02620"/>
    <property type="match status" value="1"/>
</dbReference>
<dbReference type="STRING" id="1314773.A0A3N2PJ24"/>
<feature type="region of interest" description="Disordered" evidence="1">
    <location>
        <begin position="301"/>
        <end position="321"/>
    </location>
</feature>
<evidence type="ECO:0000313" key="2">
    <source>
        <dbReference type="EMBL" id="ROT34525.1"/>
    </source>
</evidence>
<protein>
    <recommendedName>
        <fullName evidence="4">Geranylgeranyl pyrophosphate synthetase</fullName>
    </recommendedName>
</protein>
<sequence>MVEYPRRLGFVSGLLSPHRHKRGASHQVSDQSSSNSSSPTPRPLPDNLPNNSFLSLGRKEGKKEMASRWSGQTNKWERHRRVKDESTLSLPPPLGPECNSIAVTEVLSADARWKTDDARITNCKLVATYSWLDRSNPWIIVPGAPARWAPPRQVVKLKQDAGTYYRDKNASRHPDHPWEPTVEAVMRMNCIEGEKVGPIDLVACGSTLGNLLRFVRGEGRQFRMLVEVVGSTVHLIRRENSPKEIIPDVHGYGHSFPEAYTEWDGDVRGSASHQRILRYEFAGLGCLVRFEGDGYLPEKSESILKKKQDQDGAKGEERSTASLETISDKLATAHVASVTPQTDANSNSLQVSFRGRVVPQEAMFDLKTRSIKRDPEQVVAEELPRLWLAQIPNFILARHQFGFFNDIQIKDVREEVRAWESANADALLRFARLLHRIVDVARDREDGKMEILGEEDQPRLKILEQLPDVRSALPGKVALRWESWLCETAAHRDSESDETDSTDSISEWVDLANDGDFTYCSDECGYCGQCNRI</sequence>
<dbReference type="OrthoDB" id="5393654at2759"/>
<feature type="region of interest" description="Disordered" evidence="1">
    <location>
        <begin position="15"/>
        <end position="95"/>
    </location>
</feature>
<evidence type="ECO:0000313" key="3">
    <source>
        <dbReference type="Proteomes" id="UP000272025"/>
    </source>
</evidence>
<dbReference type="RefSeq" id="XP_028462331.1">
    <property type="nucleotide sequence ID" value="XM_028611037.1"/>
</dbReference>